<sequence length="264" mass="27970">MTDYSTIDVVHEGAVDWLTLNRPDRLNALDATMVGELWDYFGGLQSDYARRIVVMRGAGKAFCAGLDLVWFKSSQAGMPKGATDRGPGPSLADIVLKMRSCPQAIISLVRGAACGGGFNLVLASDIRIAGRSARMNAAFVKLGLSGCELGTSYFLPRMVGTSVAADLMMTGRFIHADRALATGLISEVVDDDELEGAARSLIVDLLATSPVGLRKTKETMGLAACIGDLAGVIALEDHTQMACMQASSFAQTVAEFGETRIERG</sequence>
<evidence type="ECO:0000313" key="4">
    <source>
        <dbReference type="Proteomes" id="UP000637002"/>
    </source>
</evidence>
<dbReference type="Pfam" id="PF00378">
    <property type="entry name" value="ECH_1"/>
    <property type="match status" value="1"/>
</dbReference>
<comment type="caution">
    <text evidence="3">The sequence shown here is derived from an EMBL/GenBank/DDBJ whole genome shotgun (WGS) entry which is preliminary data.</text>
</comment>
<dbReference type="PROSITE" id="PS00166">
    <property type="entry name" value="ENOYL_COA_HYDRATASE"/>
    <property type="match status" value="1"/>
</dbReference>
<dbReference type="Gene3D" id="3.90.226.10">
    <property type="entry name" value="2-enoyl-CoA Hydratase, Chain A, domain 1"/>
    <property type="match status" value="1"/>
</dbReference>
<dbReference type="PANTHER" id="PTHR42964:SF1">
    <property type="entry name" value="POLYKETIDE BIOSYNTHESIS ENOYL-COA HYDRATASE PKSH-RELATED"/>
    <property type="match status" value="1"/>
</dbReference>
<dbReference type="InterPro" id="IPR001753">
    <property type="entry name" value="Enoyl-CoA_hydra/iso"/>
</dbReference>
<dbReference type="EMBL" id="BMGG01000010">
    <property type="protein sequence ID" value="GGC88092.1"/>
    <property type="molecule type" value="Genomic_DNA"/>
</dbReference>
<protein>
    <submittedName>
        <fullName evidence="3">Enoyl-CoA hydratase</fullName>
    </submittedName>
</protein>
<dbReference type="CDD" id="cd06558">
    <property type="entry name" value="crotonase-like"/>
    <property type="match status" value="1"/>
</dbReference>
<dbReference type="Proteomes" id="UP000637002">
    <property type="component" value="Unassembled WGS sequence"/>
</dbReference>
<accession>A0A916UTS6</accession>
<comment type="similarity">
    <text evidence="1 2">Belongs to the enoyl-CoA hydratase/isomerase family.</text>
</comment>
<keyword evidence="4" id="KW-1185">Reference proteome</keyword>
<dbReference type="SUPFAM" id="SSF52096">
    <property type="entry name" value="ClpP/crotonase"/>
    <property type="match status" value="1"/>
</dbReference>
<dbReference type="GO" id="GO:0003824">
    <property type="term" value="F:catalytic activity"/>
    <property type="evidence" value="ECO:0007669"/>
    <property type="project" value="InterPro"/>
</dbReference>
<dbReference type="AlphaFoldDB" id="A0A916UTS6"/>
<evidence type="ECO:0000256" key="1">
    <source>
        <dbReference type="ARBA" id="ARBA00005254"/>
    </source>
</evidence>
<evidence type="ECO:0000313" key="3">
    <source>
        <dbReference type="EMBL" id="GGC88092.1"/>
    </source>
</evidence>
<dbReference type="RefSeq" id="WP_188612126.1">
    <property type="nucleotide sequence ID" value="NZ_BMGG01000010.1"/>
</dbReference>
<gene>
    <name evidence="3" type="ORF">GCM10010994_52560</name>
</gene>
<dbReference type="PANTHER" id="PTHR42964">
    <property type="entry name" value="ENOYL-COA HYDRATASE"/>
    <property type="match status" value="1"/>
</dbReference>
<dbReference type="InterPro" id="IPR018376">
    <property type="entry name" value="Enoyl-CoA_hyd/isom_CS"/>
</dbReference>
<evidence type="ECO:0000256" key="2">
    <source>
        <dbReference type="RuleBase" id="RU003707"/>
    </source>
</evidence>
<dbReference type="InterPro" id="IPR051683">
    <property type="entry name" value="Enoyl-CoA_Hydratase/Isomerase"/>
</dbReference>
<reference evidence="3" key="1">
    <citation type="journal article" date="2014" name="Int. J. Syst. Evol. Microbiol.">
        <title>Complete genome sequence of Corynebacterium casei LMG S-19264T (=DSM 44701T), isolated from a smear-ripened cheese.</title>
        <authorList>
            <consortium name="US DOE Joint Genome Institute (JGI-PGF)"/>
            <person name="Walter F."/>
            <person name="Albersmeier A."/>
            <person name="Kalinowski J."/>
            <person name="Ruckert C."/>
        </authorList>
    </citation>
    <scope>NUCLEOTIDE SEQUENCE</scope>
    <source>
        <strain evidence="3">CGMCC 1.12919</strain>
    </source>
</reference>
<reference evidence="3" key="2">
    <citation type="submission" date="2020-09" db="EMBL/GenBank/DDBJ databases">
        <authorList>
            <person name="Sun Q."/>
            <person name="Zhou Y."/>
        </authorList>
    </citation>
    <scope>NUCLEOTIDE SEQUENCE</scope>
    <source>
        <strain evidence="3">CGMCC 1.12919</strain>
    </source>
</reference>
<organism evidence="3 4">
    <name type="scientific">Chelatococcus reniformis</name>
    <dbReference type="NCBI Taxonomy" id="1494448"/>
    <lineage>
        <taxon>Bacteria</taxon>
        <taxon>Pseudomonadati</taxon>
        <taxon>Pseudomonadota</taxon>
        <taxon>Alphaproteobacteria</taxon>
        <taxon>Hyphomicrobiales</taxon>
        <taxon>Chelatococcaceae</taxon>
        <taxon>Chelatococcus</taxon>
    </lineage>
</organism>
<name>A0A916UTS6_9HYPH</name>
<dbReference type="InterPro" id="IPR029045">
    <property type="entry name" value="ClpP/crotonase-like_dom_sf"/>
</dbReference>
<proteinExistence type="inferred from homology"/>